<dbReference type="Proteomes" id="UP000244384">
    <property type="component" value="Chromosome"/>
</dbReference>
<evidence type="ECO:0000313" key="2">
    <source>
        <dbReference type="EMBL" id="AWB92417.1"/>
    </source>
</evidence>
<protein>
    <recommendedName>
        <fullName evidence="1">SnoaL-like domain-containing protein</fullName>
    </recommendedName>
</protein>
<dbReference type="SUPFAM" id="SSF54427">
    <property type="entry name" value="NTF2-like"/>
    <property type="match status" value="1"/>
</dbReference>
<accession>A0A5F2EPA9</accession>
<evidence type="ECO:0000259" key="1">
    <source>
        <dbReference type="Pfam" id="PF13577"/>
    </source>
</evidence>
<dbReference type="OrthoDB" id="1492465at2"/>
<proteinExistence type="predicted"/>
<organism evidence="2 3">
    <name type="scientific">Aeromicrobium chenweiae</name>
    <dbReference type="NCBI Taxonomy" id="2079793"/>
    <lineage>
        <taxon>Bacteria</taxon>
        <taxon>Bacillati</taxon>
        <taxon>Actinomycetota</taxon>
        <taxon>Actinomycetes</taxon>
        <taxon>Propionibacteriales</taxon>
        <taxon>Nocardioidaceae</taxon>
        <taxon>Aeromicrobium</taxon>
    </lineage>
</organism>
<dbReference type="InterPro" id="IPR037401">
    <property type="entry name" value="SnoaL-like"/>
</dbReference>
<sequence>MSVSDVAAVAELVLRERQSRDRGWWDRWTQCFAEESVVDMSWFTGSGAEFVRQTRRRSADGVWGRHRLSPPAVQVDGSRAWAELPLAIEFRVMAGGAEADLVSYCRSQYRAEHIGGRWQIRRITSIYERDSLTPAVPGTTLDLDPALFAAHRPSYRCLAWYLERTGSTISADLLGDDRPEDVARQYEAEAAWLHQTSLSPTGTTHPTKEN</sequence>
<gene>
    <name evidence="2" type="ORF">C3E78_09500</name>
</gene>
<dbReference type="InterPro" id="IPR032710">
    <property type="entry name" value="NTF2-like_dom_sf"/>
</dbReference>
<dbReference type="AlphaFoldDB" id="A0A2S0WM85"/>
<dbReference type="EMBL" id="CP026952">
    <property type="protein sequence ID" value="AWB92417.1"/>
    <property type="molecule type" value="Genomic_DNA"/>
</dbReference>
<accession>A0A2S0WM85</accession>
<name>A0A2S0WM85_9ACTN</name>
<keyword evidence="3" id="KW-1185">Reference proteome</keyword>
<evidence type="ECO:0000313" key="3">
    <source>
        <dbReference type="Proteomes" id="UP000244384"/>
    </source>
</evidence>
<dbReference type="RefSeq" id="WP_108578062.1">
    <property type="nucleotide sequence ID" value="NZ_CP026952.1"/>
</dbReference>
<dbReference type="KEGG" id="aez:C3E78_09500"/>
<dbReference type="Pfam" id="PF13577">
    <property type="entry name" value="SnoaL_4"/>
    <property type="match status" value="1"/>
</dbReference>
<dbReference type="Gene3D" id="3.10.450.50">
    <property type="match status" value="1"/>
</dbReference>
<reference evidence="3" key="1">
    <citation type="submission" date="2018-01" db="EMBL/GenBank/DDBJ databases">
        <authorList>
            <person name="Li J."/>
        </authorList>
    </citation>
    <scope>NUCLEOTIDE SEQUENCE [LARGE SCALE GENOMIC DNA]</scope>
    <source>
        <strain evidence="3">592</strain>
    </source>
</reference>
<feature type="domain" description="SnoaL-like" evidence="1">
    <location>
        <begin position="2"/>
        <end position="123"/>
    </location>
</feature>